<evidence type="ECO:0000259" key="2">
    <source>
        <dbReference type="SMART" id="SM01232"/>
    </source>
</evidence>
<evidence type="ECO:0000256" key="1">
    <source>
        <dbReference type="ARBA" id="ARBA00009409"/>
    </source>
</evidence>
<comment type="similarity">
    <text evidence="1">Belongs to the FPG family.</text>
</comment>
<dbReference type="SUPFAM" id="SSF57716">
    <property type="entry name" value="Glucocorticoid receptor-like (DNA-binding domain)"/>
    <property type="match status" value="1"/>
</dbReference>
<dbReference type="GO" id="GO:0006284">
    <property type="term" value="P:base-excision repair"/>
    <property type="evidence" value="ECO:0007669"/>
    <property type="project" value="InterPro"/>
</dbReference>
<dbReference type="InterPro" id="IPR035937">
    <property type="entry name" value="FPG_N"/>
</dbReference>
<feature type="domain" description="Formamidopyrimidine-DNA glycosylase H2TH DNA-binding" evidence="2">
    <location>
        <begin position="164"/>
        <end position="256"/>
    </location>
</feature>
<dbReference type="InterPro" id="IPR010979">
    <property type="entry name" value="Ribosomal_uS13-like_H2TH"/>
</dbReference>
<dbReference type="Pfam" id="PF06831">
    <property type="entry name" value="H2TH"/>
    <property type="match status" value="1"/>
</dbReference>
<gene>
    <name evidence="3" type="primary">mutM_1</name>
    <name evidence="3" type="ORF">SDC9_03509</name>
</gene>
<dbReference type="Gene3D" id="1.10.8.50">
    <property type="match status" value="1"/>
</dbReference>
<dbReference type="GO" id="GO:0008270">
    <property type="term" value="F:zinc ion binding"/>
    <property type="evidence" value="ECO:0007669"/>
    <property type="project" value="InterPro"/>
</dbReference>
<proteinExistence type="inferred from homology"/>
<dbReference type="PANTHER" id="PTHR22993">
    <property type="entry name" value="FORMAMIDOPYRIMIDINE-DNA GLYCOSYLASE"/>
    <property type="match status" value="1"/>
</dbReference>
<protein>
    <submittedName>
        <fullName evidence="3">Formamidopyrimidine-DNA glycosylase</fullName>
        <ecNumber evidence="3">4.2.99.18</ecNumber>
    </submittedName>
</protein>
<dbReference type="SUPFAM" id="SSF81624">
    <property type="entry name" value="N-terminal domain of MutM-like DNA repair proteins"/>
    <property type="match status" value="1"/>
</dbReference>
<reference evidence="3" key="1">
    <citation type="submission" date="2019-08" db="EMBL/GenBank/DDBJ databases">
        <authorList>
            <person name="Kucharzyk K."/>
            <person name="Murdoch R.W."/>
            <person name="Higgins S."/>
            <person name="Loffler F."/>
        </authorList>
    </citation>
    <scope>NUCLEOTIDE SEQUENCE</scope>
</reference>
<dbReference type="AlphaFoldDB" id="A0A644STN8"/>
<dbReference type="EMBL" id="VSSQ01000006">
    <property type="protein sequence ID" value="MPL57984.1"/>
    <property type="molecule type" value="Genomic_DNA"/>
</dbReference>
<dbReference type="PANTHER" id="PTHR22993:SF9">
    <property type="entry name" value="FORMAMIDOPYRIMIDINE-DNA GLYCOSYLASE"/>
    <property type="match status" value="1"/>
</dbReference>
<dbReference type="SUPFAM" id="SSF46946">
    <property type="entry name" value="S13-like H2TH domain"/>
    <property type="match status" value="1"/>
</dbReference>
<keyword evidence="3" id="KW-0456">Lyase</keyword>
<dbReference type="SMART" id="SM01232">
    <property type="entry name" value="H2TH"/>
    <property type="match status" value="1"/>
</dbReference>
<sequence length="305" mass="34475">MIEIPESNTIANQLNKTIKGKKIVSVITNTHPHKFAFFYNDPKGYNDLLKGKIIGEANAYGGQISISSVEESKIKNDFNKYSDNNLNSLENRNKFTDEEMIIVLGEDTLIKYIDGEEIPEKNQLLIKFEDSTAIVCSARMYAQLHVSLANNYKNEYFDIAVNKPSPLSDNFDFEYFENLISEVRPISSVKSFLATKQRIPGLGNGTLQDILFNAKINPKSKLKKLSKEDKINLFNSIKRTLFEMTDNGGRNTEKTLFGEYGGYEVILSSKTFKNPCPLCGDKIIKESYLGGTIYYCPTCQELKTS</sequence>
<dbReference type="Gene3D" id="3.20.190.10">
    <property type="entry name" value="MutM-like, N-terminal"/>
    <property type="match status" value="1"/>
</dbReference>
<accession>A0A644STN8</accession>
<dbReference type="InterPro" id="IPR015886">
    <property type="entry name" value="H2TH_FPG"/>
</dbReference>
<dbReference type="GO" id="GO:0140078">
    <property type="term" value="F:class I DNA-(apurinic or apyrimidinic site) endonuclease activity"/>
    <property type="evidence" value="ECO:0007669"/>
    <property type="project" value="UniProtKB-EC"/>
</dbReference>
<name>A0A644STN8_9ZZZZ</name>
<organism evidence="3">
    <name type="scientific">bioreactor metagenome</name>
    <dbReference type="NCBI Taxonomy" id="1076179"/>
    <lineage>
        <taxon>unclassified sequences</taxon>
        <taxon>metagenomes</taxon>
        <taxon>ecological metagenomes</taxon>
    </lineage>
</organism>
<evidence type="ECO:0000313" key="3">
    <source>
        <dbReference type="EMBL" id="MPL57984.1"/>
    </source>
</evidence>
<dbReference type="EC" id="4.2.99.18" evidence="3"/>
<dbReference type="GO" id="GO:0034039">
    <property type="term" value="F:8-oxo-7,8-dihydroguanine DNA N-glycosylase activity"/>
    <property type="evidence" value="ECO:0007669"/>
    <property type="project" value="TreeGrafter"/>
</dbReference>
<comment type="caution">
    <text evidence="3">The sequence shown here is derived from an EMBL/GenBank/DDBJ whole genome shotgun (WGS) entry which is preliminary data.</text>
</comment>
<dbReference type="GO" id="GO:0003684">
    <property type="term" value="F:damaged DNA binding"/>
    <property type="evidence" value="ECO:0007669"/>
    <property type="project" value="InterPro"/>
</dbReference>